<feature type="transmembrane region" description="Helical" evidence="10">
    <location>
        <begin position="216"/>
        <end position="243"/>
    </location>
</feature>
<feature type="transmembrane region" description="Helical" evidence="10">
    <location>
        <begin position="422"/>
        <end position="440"/>
    </location>
</feature>
<dbReference type="InterPro" id="IPR004299">
    <property type="entry name" value="MBOAT_fam"/>
</dbReference>
<dbReference type="PANTHER" id="PTHR13285:SF23">
    <property type="entry name" value="TEICHOIC ACID D-ALANYLTRANSFERASE"/>
    <property type="match status" value="1"/>
</dbReference>
<evidence type="ECO:0000256" key="7">
    <source>
        <dbReference type="ARBA" id="ARBA00023136"/>
    </source>
</evidence>
<feature type="transmembrane region" description="Helical" evidence="10">
    <location>
        <begin position="134"/>
        <end position="154"/>
    </location>
</feature>
<accession>A0AAE7BB95</accession>
<dbReference type="Proteomes" id="UP000503482">
    <property type="component" value="Chromosome"/>
</dbReference>
<evidence type="ECO:0000256" key="3">
    <source>
        <dbReference type="ARBA" id="ARBA00022475"/>
    </source>
</evidence>
<feature type="transmembrane region" description="Helical" evidence="10">
    <location>
        <begin position="175"/>
        <end position="196"/>
    </location>
</feature>
<feature type="transmembrane region" description="Helical" evidence="10">
    <location>
        <begin position="314"/>
        <end position="331"/>
    </location>
</feature>
<keyword evidence="5 10" id="KW-0812">Transmembrane</keyword>
<keyword evidence="3 9" id="KW-1003">Cell membrane</keyword>
<dbReference type="Pfam" id="PF03062">
    <property type="entry name" value="MBOAT"/>
    <property type="match status" value="1"/>
</dbReference>
<dbReference type="PIRSF" id="PIRSF016636">
    <property type="entry name" value="AlgI_DltB"/>
    <property type="match status" value="1"/>
</dbReference>
<evidence type="ECO:0000313" key="11">
    <source>
        <dbReference type="EMBL" id="QKF67350.1"/>
    </source>
</evidence>
<feature type="transmembrane region" description="Helical" evidence="10">
    <location>
        <begin position="43"/>
        <end position="64"/>
    </location>
</feature>
<keyword evidence="6 10" id="KW-1133">Transmembrane helix</keyword>
<dbReference type="InterPro" id="IPR028362">
    <property type="entry name" value="AlgI"/>
</dbReference>
<protein>
    <submittedName>
        <fullName evidence="11">Membrane-bound O-acyl transferase, MBOAT family</fullName>
    </submittedName>
</protein>
<evidence type="ECO:0000313" key="12">
    <source>
        <dbReference type="Proteomes" id="UP000503482"/>
    </source>
</evidence>
<sequence length="452" mass="53083">MLFSSLDFFYFFIVYLLAWFLAPKKFKLTIIVLFSLFFYGYWNYYYSLFPVVLTLLAYICAFYINASSPYINRITLFLSIFLVSVPLIYFKYFNFIFNTNTVNLSLPLGISFITFTLISYIIDVSKKRYPIEKNFNILLGYILFFPQLIAGPILRPSELIPQLKNLPIVTNKMRILAITIFTIGLAKKLIFADQLAPYVDSVYASPTTALYHEWLIAIYGFSVQIYCDFSGYSDMAIGLALFFGIKLPINFDRPYLATTVPDIWRKWHITLSTWFRDYIYFPIAGRKTNIQLHFFAALFTMTVCGFWHGASWNFILWGFLNGLLVAITNLLRIKRIKIPFPTALKIFLTFHWWVFSTILFRSTDLSNAMDVCAQAINWSTFNIFALKEYIFPIILITIFFMSHYFDQFSRVEKITNQINKKYLFLFLLMIWIIAIVLGSSSEESEKFIYFDF</sequence>
<dbReference type="EMBL" id="CP053840">
    <property type="protein sequence ID" value="QKF67350.1"/>
    <property type="molecule type" value="Genomic_DNA"/>
</dbReference>
<keyword evidence="8 9" id="KW-0012">Acyltransferase</keyword>
<feature type="transmembrane region" description="Helical" evidence="10">
    <location>
        <begin position="343"/>
        <end position="361"/>
    </location>
</feature>
<dbReference type="GO" id="GO:0005886">
    <property type="term" value="C:plasma membrane"/>
    <property type="evidence" value="ECO:0007669"/>
    <property type="project" value="UniProtKB-SubCell"/>
</dbReference>
<evidence type="ECO:0000256" key="1">
    <source>
        <dbReference type="ARBA" id="ARBA00004651"/>
    </source>
</evidence>
<evidence type="ECO:0000256" key="9">
    <source>
        <dbReference type="PIRNR" id="PIRNR016636"/>
    </source>
</evidence>
<dbReference type="InterPro" id="IPR024194">
    <property type="entry name" value="Ac/AlaTfrase_AlgI/DltB"/>
</dbReference>
<dbReference type="GO" id="GO:0042121">
    <property type="term" value="P:alginic acid biosynthetic process"/>
    <property type="evidence" value="ECO:0007669"/>
    <property type="project" value="InterPro"/>
</dbReference>
<comment type="subcellular location">
    <subcellularLocation>
        <location evidence="1">Cell membrane</location>
        <topology evidence="1">Multi-pass membrane protein</topology>
    </subcellularLocation>
</comment>
<organism evidence="11 12">
    <name type="scientific">Arcobacter venerupis</name>
    <dbReference type="NCBI Taxonomy" id="1054033"/>
    <lineage>
        <taxon>Bacteria</taxon>
        <taxon>Pseudomonadati</taxon>
        <taxon>Campylobacterota</taxon>
        <taxon>Epsilonproteobacteria</taxon>
        <taxon>Campylobacterales</taxon>
        <taxon>Arcobacteraceae</taxon>
        <taxon>Arcobacter</taxon>
    </lineage>
</organism>
<dbReference type="KEGG" id="avp:AVENP_1805"/>
<reference evidence="11 12" key="1">
    <citation type="submission" date="2020-05" db="EMBL/GenBank/DDBJ databases">
        <title>Complete genome sequencing of Campylobacter and Arcobacter type strains.</title>
        <authorList>
            <person name="Miller W.G."/>
            <person name="Yee E."/>
        </authorList>
    </citation>
    <scope>NUCLEOTIDE SEQUENCE [LARGE SCALE GENOMIC DNA]</scope>
    <source>
        <strain evidence="11 12">LMG 26156</strain>
    </source>
</reference>
<name>A0AAE7BB95_9BACT</name>
<dbReference type="InterPro" id="IPR051085">
    <property type="entry name" value="MB_O-acyltransferase"/>
</dbReference>
<feature type="transmembrane region" description="Helical" evidence="10">
    <location>
        <begin position="290"/>
        <end position="308"/>
    </location>
</feature>
<evidence type="ECO:0000256" key="8">
    <source>
        <dbReference type="ARBA" id="ARBA00023315"/>
    </source>
</evidence>
<dbReference type="AlphaFoldDB" id="A0AAE7BB95"/>
<gene>
    <name evidence="11" type="ORF">AVENP_1805</name>
</gene>
<dbReference type="PANTHER" id="PTHR13285">
    <property type="entry name" value="ACYLTRANSFERASE"/>
    <property type="match status" value="1"/>
</dbReference>
<evidence type="ECO:0000256" key="4">
    <source>
        <dbReference type="ARBA" id="ARBA00022679"/>
    </source>
</evidence>
<evidence type="ECO:0000256" key="2">
    <source>
        <dbReference type="ARBA" id="ARBA00010323"/>
    </source>
</evidence>
<dbReference type="GO" id="GO:0016746">
    <property type="term" value="F:acyltransferase activity"/>
    <property type="evidence" value="ECO:0007669"/>
    <property type="project" value="UniProtKB-KW"/>
</dbReference>
<keyword evidence="12" id="KW-1185">Reference proteome</keyword>
<evidence type="ECO:0000256" key="5">
    <source>
        <dbReference type="ARBA" id="ARBA00022692"/>
    </source>
</evidence>
<feature type="transmembrane region" description="Helical" evidence="10">
    <location>
        <begin position="381"/>
        <end position="401"/>
    </location>
</feature>
<evidence type="ECO:0000256" key="10">
    <source>
        <dbReference type="SAM" id="Phobius"/>
    </source>
</evidence>
<evidence type="ECO:0000256" key="6">
    <source>
        <dbReference type="ARBA" id="ARBA00022989"/>
    </source>
</evidence>
<dbReference type="PIRSF" id="PIRSF500217">
    <property type="entry name" value="AlgI"/>
    <property type="match status" value="1"/>
</dbReference>
<feature type="transmembrane region" description="Helical" evidence="10">
    <location>
        <begin position="102"/>
        <end position="122"/>
    </location>
</feature>
<comment type="similarity">
    <text evidence="2 9">Belongs to the membrane-bound acyltransferase family.</text>
</comment>
<proteinExistence type="inferred from homology"/>
<keyword evidence="7 9" id="KW-0472">Membrane</keyword>
<feature type="transmembrane region" description="Helical" evidence="10">
    <location>
        <begin position="70"/>
        <end position="90"/>
    </location>
</feature>
<keyword evidence="4 9" id="KW-0808">Transferase</keyword>